<feature type="compositionally biased region" description="Polar residues" evidence="1">
    <location>
        <begin position="388"/>
        <end position="398"/>
    </location>
</feature>
<evidence type="ECO:0000313" key="3">
    <source>
        <dbReference type="Proteomes" id="UP001295740"/>
    </source>
</evidence>
<feature type="compositionally biased region" description="Basic and acidic residues" evidence="1">
    <location>
        <begin position="16"/>
        <end position="27"/>
    </location>
</feature>
<feature type="compositionally biased region" description="Polar residues" evidence="1">
    <location>
        <begin position="578"/>
        <end position="587"/>
    </location>
</feature>
<feature type="compositionally biased region" description="Low complexity" evidence="1">
    <location>
        <begin position="351"/>
        <end position="364"/>
    </location>
</feature>
<feature type="compositionally biased region" description="Pro residues" evidence="1">
    <location>
        <begin position="374"/>
        <end position="385"/>
    </location>
</feature>
<feature type="compositionally biased region" description="Low complexity" evidence="1">
    <location>
        <begin position="1"/>
        <end position="15"/>
    </location>
</feature>
<dbReference type="Proteomes" id="UP001295740">
    <property type="component" value="Unassembled WGS sequence"/>
</dbReference>
<accession>A0AAI8YIL2</accession>
<feature type="region of interest" description="Disordered" evidence="1">
    <location>
        <begin position="578"/>
        <end position="650"/>
    </location>
</feature>
<evidence type="ECO:0000313" key="2">
    <source>
        <dbReference type="EMBL" id="CAJ2505957.1"/>
    </source>
</evidence>
<sequence>MSSSTSSSSSHSQRSPLHERSNSEKNKLQIRVVPYTPPRLDEVEAGDSHAREAEAGNDGAHHTAINPSGSASTGLTPYGKEGYQGFTSWSPSSTLSPSSPASPSARVQGSRVSASKPSSDSSGAECTAPPAAPVLSKASYGSNIRRINAPTRQSRRHEDDPASPASPTWRKSKYRRDINVHSDKTFSVVLKPVHARYSDRSESSLSQPPLSNTSTVSSHERISFDAPIEDLHSSPLSSVAERSVSSSTPASPTASTELPEDHITSSPENYRLIGGLRKVPRTPDLKNKGKGKEVATRPLPPLPEAPTTPPKTEPSHVVATKSSFSSELSASTVEETTNYKVLGRSSPPLPDSDSIYAPPSSSSPNYKLLGRSSPPKPFVSSPPRPQGSVDTPSSQNFAVPSDIDTPGSKNFIVHRNIDTPRSRNFIAYSDIDTPQSQDLIGYSDVDTPGSRNFVVHGNPSASSSVYAFARRPRRYSSDDSLHEILAKYSQESLVIAPLEARKRPLSERFGHYKQNSRDSLRGRADSFSSISSIVSQDTPNIVRFHSTASISSIPQTSWAGPSRPSSVGTSRALMDTHQWSSQLSTVPSEYEGTERSSRVISIGSLPDRSSSARGSRNSRQIRSISSSILENLEPSQSHSRSNSRSDSLERPAPVFARGARELPSPPLRTEPSGIFLTPIIQQKLAFVSQLAFWKYSHLYPSMGKTILWQWRKTLASSTVDEIRRRRKSTRKLVGGKRFPVSGRRRQ</sequence>
<feature type="compositionally biased region" description="Low complexity" evidence="1">
    <location>
        <begin position="608"/>
        <end position="628"/>
    </location>
</feature>
<protein>
    <submittedName>
        <fullName evidence="2">Uu.00g000870.m01.CDS01</fullName>
    </submittedName>
</protein>
<keyword evidence="3" id="KW-1185">Reference proteome</keyword>
<feature type="compositionally biased region" description="Basic and acidic residues" evidence="1">
    <location>
        <begin position="281"/>
        <end position="295"/>
    </location>
</feature>
<feature type="compositionally biased region" description="Low complexity" evidence="1">
    <location>
        <begin position="233"/>
        <end position="256"/>
    </location>
</feature>
<gene>
    <name evidence="2" type="ORF">KHLLAP_LOCUS6425</name>
</gene>
<feature type="compositionally biased region" description="Low complexity" evidence="1">
    <location>
        <begin position="635"/>
        <end position="645"/>
    </location>
</feature>
<dbReference type="AlphaFoldDB" id="A0AAI8YIL2"/>
<dbReference type="EMBL" id="CAUWAG010000008">
    <property type="protein sequence ID" value="CAJ2505957.1"/>
    <property type="molecule type" value="Genomic_DNA"/>
</dbReference>
<feature type="compositionally biased region" description="Polar residues" evidence="1">
    <location>
        <begin position="203"/>
        <end position="217"/>
    </location>
</feature>
<proteinExistence type="predicted"/>
<feature type="compositionally biased region" description="Polar residues" evidence="1">
    <location>
        <begin position="65"/>
        <end position="75"/>
    </location>
</feature>
<feature type="compositionally biased region" description="Basic and acidic residues" evidence="1">
    <location>
        <begin position="175"/>
        <end position="184"/>
    </location>
</feature>
<reference evidence="2" key="1">
    <citation type="submission" date="2023-10" db="EMBL/GenBank/DDBJ databases">
        <authorList>
            <person name="Hackl T."/>
        </authorList>
    </citation>
    <scope>NUCLEOTIDE SEQUENCE</scope>
</reference>
<comment type="caution">
    <text evidence="2">The sequence shown here is derived from an EMBL/GenBank/DDBJ whole genome shotgun (WGS) entry which is preliminary data.</text>
</comment>
<feature type="compositionally biased region" description="Pro residues" evidence="1">
    <location>
        <begin position="298"/>
        <end position="312"/>
    </location>
</feature>
<evidence type="ECO:0000256" key="1">
    <source>
        <dbReference type="SAM" id="MobiDB-lite"/>
    </source>
</evidence>
<feature type="compositionally biased region" description="Polar residues" evidence="1">
    <location>
        <begin position="320"/>
        <end position="339"/>
    </location>
</feature>
<feature type="compositionally biased region" description="Basic and acidic residues" evidence="1">
    <location>
        <begin position="39"/>
        <end position="54"/>
    </location>
</feature>
<feature type="region of interest" description="Disordered" evidence="1">
    <location>
        <begin position="1"/>
        <end position="405"/>
    </location>
</feature>
<feature type="compositionally biased region" description="Low complexity" evidence="1">
    <location>
        <begin position="88"/>
        <end position="122"/>
    </location>
</feature>
<name>A0AAI8YIL2_9PEZI</name>
<organism evidence="2 3">
    <name type="scientific">Anthostomella pinea</name>
    <dbReference type="NCBI Taxonomy" id="933095"/>
    <lineage>
        <taxon>Eukaryota</taxon>
        <taxon>Fungi</taxon>
        <taxon>Dikarya</taxon>
        <taxon>Ascomycota</taxon>
        <taxon>Pezizomycotina</taxon>
        <taxon>Sordariomycetes</taxon>
        <taxon>Xylariomycetidae</taxon>
        <taxon>Xylariales</taxon>
        <taxon>Xylariaceae</taxon>
        <taxon>Anthostomella</taxon>
    </lineage>
</organism>